<protein>
    <submittedName>
        <fullName evidence="1">Uncharacterized protein</fullName>
    </submittedName>
</protein>
<reference evidence="1 2" key="1">
    <citation type="submission" date="2016-10" db="EMBL/GenBank/DDBJ databases">
        <authorList>
            <person name="de Groot N.N."/>
        </authorList>
    </citation>
    <scope>NUCLEOTIDE SEQUENCE [LARGE SCALE GENOMIC DNA]</scope>
    <source>
        <strain evidence="1 2">Vu-144</strain>
    </source>
</reference>
<dbReference type="Proteomes" id="UP000199041">
    <property type="component" value="Unassembled WGS sequence"/>
</dbReference>
<keyword evidence="2" id="KW-1185">Reference proteome</keyword>
<organism evidence="1 2">
    <name type="scientific">Arachidicoccus rhizosphaerae</name>
    <dbReference type="NCBI Taxonomy" id="551991"/>
    <lineage>
        <taxon>Bacteria</taxon>
        <taxon>Pseudomonadati</taxon>
        <taxon>Bacteroidota</taxon>
        <taxon>Chitinophagia</taxon>
        <taxon>Chitinophagales</taxon>
        <taxon>Chitinophagaceae</taxon>
        <taxon>Arachidicoccus</taxon>
    </lineage>
</organism>
<dbReference type="EMBL" id="FNQY01000002">
    <property type="protein sequence ID" value="SDZ82884.1"/>
    <property type="molecule type" value="Genomic_DNA"/>
</dbReference>
<sequence>MRFGNINLTSQITYYFSDLQSVKDQLMDNSDYIGDP</sequence>
<gene>
    <name evidence="1" type="ORF">SAMN05192529_102186</name>
</gene>
<evidence type="ECO:0000313" key="1">
    <source>
        <dbReference type="EMBL" id="SDZ82884.1"/>
    </source>
</evidence>
<dbReference type="AlphaFoldDB" id="A0A1H3W8Y5"/>
<name>A0A1H3W8Y5_9BACT</name>
<evidence type="ECO:0000313" key="2">
    <source>
        <dbReference type="Proteomes" id="UP000199041"/>
    </source>
</evidence>
<proteinExistence type="predicted"/>
<accession>A0A1H3W8Y5</accession>